<gene>
    <name evidence="19" type="primary">pyk</name>
    <name evidence="19" type="ORF">KSV97_05955</name>
    <name evidence="20" type="ORF">KSW06_05965</name>
</gene>
<keyword evidence="22" id="KW-1185">Reference proteome</keyword>
<dbReference type="GO" id="GO:0030955">
    <property type="term" value="F:potassium ion binding"/>
    <property type="evidence" value="ECO:0007669"/>
    <property type="project" value="UniProtKB-UniRule"/>
</dbReference>
<dbReference type="EC" id="2.7.1.40" evidence="5 16"/>
<dbReference type="EMBL" id="JAHOEF010000030">
    <property type="protein sequence ID" value="MBV3382766.1"/>
    <property type="molecule type" value="Genomic_DNA"/>
</dbReference>
<evidence type="ECO:0000256" key="6">
    <source>
        <dbReference type="ARBA" id="ARBA00018587"/>
    </source>
</evidence>
<evidence type="ECO:0000313" key="20">
    <source>
        <dbReference type="EMBL" id="MBV3392798.1"/>
    </source>
</evidence>
<dbReference type="InterPro" id="IPR015795">
    <property type="entry name" value="Pyrv_Knase_C"/>
</dbReference>
<keyword evidence="15 19" id="KW-0670">Pyruvate</keyword>
<dbReference type="GO" id="GO:0006950">
    <property type="term" value="P:response to stress"/>
    <property type="evidence" value="ECO:0007669"/>
    <property type="project" value="UniProtKB-ARBA"/>
</dbReference>
<keyword evidence="14" id="KW-0324">Glycolysis</keyword>
<evidence type="ECO:0000256" key="8">
    <source>
        <dbReference type="ARBA" id="ARBA00022723"/>
    </source>
</evidence>
<comment type="cofactor">
    <cofactor evidence="1">
        <name>Mg(2+)</name>
        <dbReference type="ChEBI" id="CHEBI:18420"/>
    </cofactor>
</comment>
<evidence type="ECO:0000256" key="9">
    <source>
        <dbReference type="ARBA" id="ARBA00022741"/>
    </source>
</evidence>
<feature type="domain" description="Pyruvate kinase C-terminal" evidence="18">
    <location>
        <begin position="362"/>
        <end position="473"/>
    </location>
</feature>
<evidence type="ECO:0000256" key="13">
    <source>
        <dbReference type="ARBA" id="ARBA00022958"/>
    </source>
</evidence>
<keyword evidence="11" id="KW-0067">ATP-binding</keyword>
<keyword evidence="8" id="KW-0479">Metal-binding</keyword>
<name>A0AAW4MY71_9FIRM</name>
<dbReference type="EMBL" id="JAHOEL010000029">
    <property type="protein sequence ID" value="MBV3392798.1"/>
    <property type="molecule type" value="Genomic_DNA"/>
</dbReference>
<dbReference type="GO" id="GO:0005524">
    <property type="term" value="F:ATP binding"/>
    <property type="evidence" value="ECO:0007669"/>
    <property type="project" value="UniProtKB-KW"/>
</dbReference>
<evidence type="ECO:0000256" key="7">
    <source>
        <dbReference type="ARBA" id="ARBA00022679"/>
    </source>
</evidence>
<comment type="cofactor">
    <cofactor evidence="2">
        <name>K(+)</name>
        <dbReference type="ChEBI" id="CHEBI:29103"/>
    </cofactor>
</comment>
<dbReference type="RefSeq" id="WP_217747599.1">
    <property type="nucleotide sequence ID" value="NZ_JAHOEB010000028.1"/>
</dbReference>
<keyword evidence="9" id="KW-0547">Nucleotide-binding</keyword>
<dbReference type="Pfam" id="PF02887">
    <property type="entry name" value="PK_C"/>
    <property type="match status" value="1"/>
</dbReference>
<evidence type="ECO:0000313" key="21">
    <source>
        <dbReference type="Proteomes" id="UP001196408"/>
    </source>
</evidence>
<comment type="similarity">
    <text evidence="4">Belongs to the pyruvate kinase family.</text>
</comment>
<keyword evidence="10 19" id="KW-0418">Kinase</keyword>
<protein>
    <recommendedName>
        <fullName evidence="6 16">Pyruvate kinase</fullName>
        <ecNumber evidence="5 16">2.7.1.40</ecNumber>
    </recommendedName>
</protein>
<evidence type="ECO:0000256" key="5">
    <source>
        <dbReference type="ARBA" id="ARBA00012142"/>
    </source>
</evidence>
<dbReference type="PANTHER" id="PTHR11817">
    <property type="entry name" value="PYRUVATE KINASE"/>
    <property type="match status" value="1"/>
</dbReference>
<dbReference type="NCBIfam" id="TIGR01064">
    <property type="entry name" value="pyruv_kin"/>
    <property type="match status" value="1"/>
</dbReference>
<evidence type="ECO:0000313" key="19">
    <source>
        <dbReference type="EMBL" id="MBV3382766.1"/>
    </source>
</evidence>
<evidence type="ECO:0000256" key="15">
    <source>
        <dbReference type="ARBA" id="ARBA00023317"/>
    </source>
</evidence>
<dbReference type="GO" id="GO:0016301">
    <property type="term" value="F:kinase activity"/>
    <property type="evidence" value="ECO:0007669"/>
    <property type="project" value="UniProtKB-KW"/>
</dbReference>
<dbReference type="Proteomes" id="UP001197492">
    <property type="component" value="Unassembled WGS sequence"/>
</dbReference>
<evidence type="ECO:0000259" key="17">
    <source>
        <dbReference type="Pfam" id="PF00224"/>
    </source>
</evidence>
<evidence type="ECO:0000256" key="10">
    <source>
        <dbReference type="ARBA" id="ARBA00022777"/>
    </source>
</evidence>
<dbReference type="Proteomes" id="UP001196408">
    <property type="component" value="Unassembled WGS sequence"/>
</dbReference>
<evidence type="ECO:0000256" key="14">
    <source>
        <dbReference type="ARBA" id="ARBA00023152"/>
    </source>
</evidence>
<dbReference type="FunFam" id="2.40.33.10:FF:000001">
    <property type="entry name" value="Pyruvate kinase"/>
    <property type="match status" value="1"/>
</dbReference>
<evidence type="ECO:0000256" key="11">
    <source>
        <dbReference type="ARBA" id="ARBA00022840"/>
    </source>
</evidence>
<dbReference type="InterPro" id="IPR001697">
    <property type="entry name" value="Pyr_Knase"/>
</dbReference>
<evidence type="ECO:0000256" key="12">
    <source>
        <dbReference type="ARBA" id="ARBA00022842"/>
    </source>
</evidence>
<dbReference type="Pfam" id="PF00224">
    <property type="entry name" value="PK"/>
    <property type="match status" value="1"/>
</dbReference>
<dbReference type="InterPro" id="IPR015793">
    <property type="entry name" value="Pyrv_Knase_brl"/>
</dbReference>
<dbReference type="GO" id="GO:0000287">
    <property type="term" value="F:magnesium ion binding"/>
    <property type="evidence" value="ECO:0007669"/>
    <property type="project" value="UniProtKB-UniRule"/>
</dbReference>
<sequence>MVKEKMKKTKIVCTIGPASQDKEMLKKLIKAGMNVMRCNFSHGDYEEHAMKMDTLREVNKELGTDVAIMLDTKGPEIRTGAFEGGFTEFKKGQVSVITPEEIVGSSDRFTISYKELYKDVKPGAYILVNDGQVALLVDHVEGKDIYCVAANDGRVKNTRGINVPGTKLQFEFLSEKDKNDLIFGCKQDVNFIAASFVRRKQDVLDIKKLIAENGKPDIKVLPKIECVEGVENIDEIIEVADGIMVARGDLGVEVPAEEVPLIQKSIIRKCNAAGKVVITATQMLESMQENPRPTRAEVSDVANAIYDGTDAIMLSGESAQGKYPEEAVLTMNKIAHKIEGNLDYASILRRAIRTADNSNSSEAICMSVAEIAANFNVSAIIAFTETGATAKRMSRYRPHCPIIAPTPSDDTVKKLALNWGVKPVLCKSMKSREGLMDLAMVIAKENGISAGEQVIVTGGTPGVSGLTSYLEIVTIK</sequence>
<dbReference type="FunFam" id="3.20.20.60:FF:000001">
    <property type="entry name" value="Pyruvate kinase"/>
    <property type="match status" value="1"/>
</dbReference>
<evidence type="ECO:0000256" key="4">
    <source>
        <dbReference type="ARBA" id="ARBA00008663"/>
    </source>
</evidence>
<accession>A0AAW4MY71</accession>
<dbReference type="GeneID" id="301323493"/>
<organism evidence="19 21">
    <name type="scientific">Catenibacterium mitsuokai</name>
    <dbReference type="NCBI Taxonomy" id="100886"/>
    <lineage>
        <taxon>Bacteria</taxon>
        <taxon>Bacillati</taxon>
        <taxon>Bacillota</taxon>
        <taxon>Erysipelotrichia</taxon>
        <taxon>Erysipelotrichales</taxon>
        <taxon>Coprobacillaceae</taxon>
        <taxon>Catenibacterium</taxon>
    </lineage>
</organism>
<dbReference type="NCBIfam" id="NF004978">
    <property type="entry name" value="PRK06354.1"/>
    <property type="match status" value="1"/>
</dbReference>
<proteinExistence type="inferred from homology"/>
<reference evidence="19 22" key="1">
    <citation type="submission" date="2021-06" db="EMBL/GenBank/DDBJ databases">
        <title>Collection of gut derived symbiotic bacterial strains cultured from healthy donors.</title>
        <authorList>
            <person name="Lin H."/>
            <person name="Littmann E."/>
            <person name="Pamer E.G."/>
        </authorList>
    </citation>
    <scope>NUCLEOTIDE SEQUENCE</scope>
    <source>
        <strain evidence="20 22">MSK.21.70</strain>
        <strain evidence="19">MSK.21.82</strain>
    </source>
</reference>
<evidence type="ECO:0000256" key="2">
    <source>
        <dbReference type="ARBA" id="ARBA00001958"/>
    </source>
</evidence>
<evidence type="ECO:0000259" key="18">
    <source>
        <dbReference type="Pfam" id="PF02887"/>
    </source>
</evidence>
<keyword evidence="7 19" id="KW-0808">Transferase</keyword>
<comment type="caution">
    <text evidence="19">The sequence shown here is derived from an EMBL/GenBank/DDBJ whole genome shotgun (WGS) entry which is preliminary data.</text>
</comment>
<feature type="domain" description="Pyruvate kinase barrel" evidence="17">
    <location>
        <begin position="6"/>
        <end position="328"/>
    </location>
</feature>
<dbReference type="AlphaFoldDB" id="A0AAW4MY71"/>
<comment type="pathway">
    <text evidence="3">Carbohydrate degradation; glycolysis; pyruvate from D-glyceraldehyde 3-phosphate: step 5/5.</text>
</comment>
<evidence type="ECO:0000313" key="22">
    <source>
        <dbReference type="Proteomes" id="UP001197492"/>
    </source>
</evidence>
<dbReference type="NCBIfam" id="NF004491">
    <property type="entry name" value="PRK05826.1"/>
    <property type="match status" value="1"/>
</dbReference>
<keyword evidence="13" id="KW-0630">Potassium</keyword>
<evidence type="ECO:0000256" key="3">
    <source>
        <dbReference type="ARBA" id="ARBA00004997"/>
    </source>
</evidence>
<evidence type="ECO:0000256" key="16">
    <source>
        <dbReference type="NCBIfam" id="TIGR01064"/>
    </source>
</evidence>
<keyword evidence="12" id="KW-0460">Magnesium</keyword>
<dbReference type="GO" id="GO:0004743">
    <property type="term" value="F:pyruvate kinase activity"/>
    <property type="evidence" value="ECO:0007669"/>
    <property type="project" value="UniProtKB-UniRule"/>
</dbReference>
<evidence type="ECO:0000256" key="1">
    <source>
        <dbReference type="ARBA" id="ARBA00001946"/>
    </source>
</evidence>